<evidence type="ECO:0000256" key="2">
    <source>
        <dbReference type="ARBA" id="ARBA00022630"/>
    </source>
</evidence>
<dbReference type="AlphaFoldDB" id="A0A2A4Z3W9"/>
<dbReference type="PRINTS" id="PR00469">
    <property type="entry name" value="PNDRDTASEII"/>
</dbReference>
<reference key="1">
    <citation type="submission" date="2017-08" db="EMBL/GenBank/DDBJ databases">
        <title>A dynamic microbial community with high functional redundancy inhabits the cold, oxic subseafloor aquifer.</title>
        <authorList>
            <person name="Tully B.J."/>
            <person name="Wheat C.G."/>
            <person name="Glazer B.T."/>
            <person name="Huber J.A."/>
        </authorList>
    </citation>
    <scope>NUCLEOTIDE SEQUENCE [LARGE SCALE GENOMIC DNA]</scope>
</reference>
<keyword evidence="3" id="KW-0560">Oxidoreductase</keyword>
<dbReference type="InterPro" id="IPR050097">
    <property type="entry name" value="Ferredoxin-NADP_redctase_2"/>
</dbReference>
<gene>
    <name evidence="5" type="ORF">COB13_07825</name>
</gene>
<protein>
    <recommendedName>
        <fullName evidence="1">Thioredoxin reductase</fullName>
    </recommendedName>
</protein>
<dbReference type="Gene3D" id="3.50.50.60">
    <property type="entry name" value="FAD/NAD(P)-binding domain"/>
    <property type="match status" value="2"/>
</dbReference>
<evidence type="ECO:0000259" key="4">
    <source>
        <dbReference type="Pfam" id="PF07992"/>
    </source>
</evidence>
<dbReference type="Pfam" id="PF07992">
    <property type="entry name" value="Pyr_redox_2"/>
    <property type="match status" value="1"/>
</dbReference>
<feature type="domain" description="FAD/NAD(P)-binding" evidence="4">
    <location>
        <begin position="10"/>
        <end position="295"/>
    </location>
</feature>
<dbReference type="EMBL" id="NVUS01000008">
    <property type="protein sequence ID" value="PCJ01258.1"/>
    <property type="molecule type" value="Genomic_DNA"/>
</dbReference>
<evidence type="ECO:0000256" key="3">
    <source>
        <dbReference type="ARBA" id="ARBA00023002"/>
    </source>
</evidence>
<dbReference type="PANTHER" id="PTHR48105">
    <property type="entry name" value="THIOREDOXIN REDUCTASE 1-RELATED-RELATED"/>
    <property type="match status" value="1"/>
</dbReference>
<dbReference type="InterPro" id="IPR036188">
    <property type="entry name" value="FAD/NAD-bd_sf"/>
</dbReference>
<sequence length="313" mass="32160">MEIAMSVREFDIAILGAGAAGLTAAHVAAETGASVIVVEKLSVGGQVSTIDEIKNFPGEADPIAGYEVGPQLLDEADEAGAEFILDEVESLNQVDGRWLIKCASEDISAHAVILATGSSRKRLGVVGEEELIGRGVSHCASCDGGFFRDKTVIVAGGGDSALDEATVLAGVVGNVVIVHHGDEPSATQGQQAALRATDNVEFCANSEIAEVVGDDKGVCGVILKHQMTGITTPHVAEGVFVYIGLKPNTEFLGAAFKLDDSGRCIVDDNLQTSCEGVFAAGDLRSGSAAMLVESVQDGKRAAAAASAYSEGKQ</sequence>
<keyword evidence="2" id="KW-0285">Flavoprotein</keyword>
<organism evidence="5">
    <name type="scientific">OCS116 cluster bacterium</name>
    <dbReference type="NCBI Taxonomy" id="2030921"/>
    <lineage>
        <taxon>Bacteria</taxon>
        <taxon>Pseudomonadati</taxon>
        <taxon>Pseudomonadota</taxon>
        <taxon>Alphaproteobacteria</taxon>
        <taxon>OCS116 cluster</taxon>
    </lineage>
</organism>
<name>A0A2A4Z3W9_9PROT</name>
<dbReference type="PRINTS" id="PR00368">
    <property type="entry name" value="FADPNR"/>
</dbReference>
<evidence type="ECO:0000313" key="5">
    <source>
        <dbReference type="EMBL" id="PCJ01258.1"/>
    </source>
</evidence>
<evidence type="ECO:0000256" key="1">
    <source>
        <dbReference type="ARBA" id="ARBA00018719"/>
    </source>
</evidence>
<comment type="caution">
    <text evidence="5">The sequence shown here is derived from an EMBL/GenBank/DDBJ whole genome shotgun (WGS) entry which is preliminary data.</text>
</comment>
<reference evidence="5" key="2">
    <citation type="journal article" date="2018" name="ISME J.">
        <title>A dynamic microbial community with high functional redundancy inhabits the cold, oxic subseafloor aquifer.</title>
        <authorList>
            <person name="Tully B.J."/>
            <person name="Wheat C.G."/>
            <person name="Glazer B.T."/>
            <person name="Huber J.A."/>
        </authorList>
    </citation>
    <scope>NUCLEOTIDE SEQUENCE</scope>
    <source>
        <strain evidence="5">NORP83</strain>
    </source>
</reference>
<proteinExistence type="predicted"/>
<dbReference type="SUPFAM" id="SSF51905">
    <property type="entry name" value="FAD/NAD(P)-binding domain"/>
    <property type="match status" value="1"/>
</dbReference>
<accession>A0A2A4Z3W9</accession>
<dbReference type="InterPro" id="IPR023753">
    <property type="entry name" value="FAD/NAD-binding_dom"/>
</dbReference>
<dbReference type="GO" id="GO:0016491">
    <property type="term" value="F:oxidoreductase activity"/>
    <property type="evidence" value="ECO:0007669"/>
    <property type="project" value="UniProtKB-KW"/>
</dbReference>